<proteinExistence type="predicted"/>
<dbReference type="Proteomes" id="UP000000768">
    <property type="component" value="Chromosome 1"/>
</dbReference>
<dbReference type="Gramene" id="OQU90892">
    <property type="protein sequence ID" value="OQU90892"/>
    <property type="gene ID" value="SORBI_3001G068901"/>
</dbReference>
<accession>A0A1Z5S4L4</accession>
<evidence type="ECO:0000313" key="2">
    <source>
        <dbReference type="Proteomes" id="UP000000768"/>
    </source>
</evidence>
<gene>
    <name evidence="1" type="ORF">SORBI_3001G068901</name>
</gene>
<evidence type="ECO:0000313" key="1">
    <source>
        <dbReference type="EMBL" id="OQU90892.1"/>
    </source>
</evidence>
<dbReference type="AlphaFoldDB" id="A0A1Z5S4L4"/>
<dbReference type="InParanoid" id="A0A1Z5S4L4"/>
<dbReference type="OMA" id="HIKRNTM"/>
<reference evidence="1 2" key="1">
    <citation type="journal article" date="2009" name="Nature">
        <title>The Sorghum bicolor genome and the diversification of grasses.</title>
        <authorList>
            <person name="Paterson A.H."/>
            <person name="Bowers J.E."/>
            <person name="Bruggmann R."/>
            <person name="Dubchak I."/>
            <person name="Grimwood J."/>
            <person name="Gundlach H."/>
            <person name="Haberer G."/>
            <person name="Hellsten U."/>
            <person name="Mitros T."/>
            <person name="Poliakov A."/>
            <person name="Schmutz J."/>
            <person name="Spannagl M."/>
            <person name="Tang H."/>
            <person name="Wang X."/>
            <person name="Wicker T."/>
            <person name="Bharti A.K."/>
            <person name="Chapman J."/>
            <person name="Feltus F.A."/>
            <person name="Gowik U."/>
            <person name="Grigoriev I.V."/>
            <person name="Lyons E."/>
            <person name="Maher C.A."/>
            <person name="Martis M."/>
            <person name="Narechania A."/>
            <person name="Otillar R.P."/>
            <person name="Penning B.W."/>
            <person name="Salamov A.A."/>
            <person name="Wang Y."/>
            <person name="Zhang L."/>
            <person name="Carpita N.C."/>
            <person name="Freeling M."/>
            <person name="Gingle A.R."/>
            <person name="Hash C.T."/>
            <person name="Keller B."/>
            <person name="Klein P."/>
            <person name="Kresovich S."/>
            <person name="McCann M.C."/>
            <person name="Ming R."/>
            <person name="Peterson D.G."/>
            <person name="Mehboob-ur-Rahman"/>
            <person name="Ware D."/>
            <person name="Westhoff P."/>
            <person name="Mayer K.F."/>
            <person name="Messing J."/>
            <person name="Rokhsar D.S."/>
        </authorList>
    </citation>
    <scope>NUCLEOTIDE SEQUENCE [LARGE SCALE GENOMIC DNA]</scope>
    <source>
        <strain evidence="2">cv. BTx623</strain>
    </source>
</reference>
<protein>
    <submittedName>
        <fullName evidence="1">Uncharacterized protein</fullName>
    </submittedName>
</protein>
<sequence>MVQVKLPSLSPKMRLLRSLPHLSALPLEPPHSLLLPLHIKWDMMNQFTRIQ</sequence>
<dbReference type="EMBL" id="CM000760">
    <property type="protein sequence ID" value="OQU90892.1"/>
    <property type="molecule type" value="Genomic_DNA"/>
</dbReference>
<reference evidence="2" key="2">
    <citation type="journal article" date="2018" name="Plant J.">
        <title>The Sorghum bicolor reference genome: improved assembly, gene annotations, a transcriptome atlas, and signatures of genome organization.</title>
        <authorList>
            <person name="McCormick R.F."/>
            <person name="Truong S.K."/>
            <person name="Sreedasyam A."/>
            <person name="Jenkins J."/>
            <person name="Shu S."/>
            <person name="Sims D."/>
            <person name="Kennedy M."/>
            <person name="Amirebrahimi M."/>
            <person name="Weers B.D."/>
            <person name="McKinley B."/>
            <person name="Mattison A."/>
            <person name="Morishige D.T."/>
            <person name="Grimwood J."/>
            <person name="Schmutz J."/>
            <person name="Mullet J.E."/>
        </authorList>
    </citation>
    <scope>NUCLEOTIDE SEQUENCE [LARGE SCALE GENOMIC DNA]</scope>
    <source>
        <strain evidence="2">cv. BTx623</strain>
    </source>
</reference>
<keyword evidence="2" id="KW-1185">Reference proteome</keyword>
<name>A0A1Z5S4L4_SORBI</name>
<organism evidence="1 2">
    <name type="scientific">Sorghum bicolor</name>
    <name type="common">Sorghum</name>
    <name type="synonym">Sorghum vulgare</name>
    <dbReference type="NCBI Taxonomy" id="4558"/>
    <lineage>
        <taxon>Eukaryota</taxon>
        <taxon>Viridiplantae</taxon>
        <taxon>Streptophyta</taxon>
        <taxon>Embryophyta</taxon>
        <taxon>Tracheophyta</taxon>
        <taxon>Spermatophyta</taxon>
        <taxon>Magnoliopsida</taxon>
        <taxon>Liliopsida</taxon>
        <taxon>Poales</taxon>
        <taxon>Poaceae</taxon>
        <taxon>PACMAD clade</taxon>
        <taxon>Panicoideae</taxon>
        <taxon>Andropogonodae</taxon>
        <taxon>Andropogoneae</taxon>
        <taxon>Sorghinae</taxon>
        <taxon>Sorghum</taxon>
    </lineage>
</organism>